<dbReference type="InParanoid" id="A0A369J1J3"/>
<name>A0A369J1J3_HYPMA</name>
<dbReference type="AlphaFoldDB" id="A0A369J1J3"/>
<organism evidence="1 2">
    <name type="scientific">Hypsizygus marmoreus</name>
    <name type="common">White beech mushroom</name>
    <name type="synonym">Agaricus marmoreus</name>
    <dbReference type="NCBI Taxonomy" id="39966"/>
    <lineage>
        <taxon>Eukaryota</taxon>
        <taxon>Fungi</taxon>
        <taxon>Dikarya</taxon>
        <taxon>Basidiomycota</taxon>
        <taxon>Agaricomycotina</taxon>
        <taxon>Agaricomycetes</taxon>
        <taxon>Agaricomycetidae</taxon>
        <taxon>Agaricales</taxon>
        <taxon>Tricholomatineae</taxon>
        <taxon>Lyophyllaceae</taxon>
        <taxon>Hypsizygus</taxon>
    </lineage>
</organism>
<dbReference type="OrthoDB" id="3233705at2759"/>
<reference evidence="1" key="1">
    <citation type="submission" date="2018-04" db="EMBL/GenBank/DDBJ databases">
        <title>Whole genome sequencing of Hypsizygus marmoreus.</title>
        <authorList>
            <person name="Choi I.-G."/>
            <person name="Min B."/>
            <person name="Kim J.-G."/>
            <person name="Kim S."/>
            <person name="Oh Y.-L."/>
            <person name="Kong W.-S."/>
            <person name="Park H."/>
            <person name="Jeong J."/>
            <person name="Song E.-S."/>
        </authorList>
    </citation>
    <scope>NUCLEOTIDE SEQUENCE [LARGE SCALE GENOMIC DNA]</scope>
    <source>
        <strain evidence="1">51987-8</strain>
    </source>
</reference>
<dbReference type="Proteomes" id="UP000076154">
    <property type="component" value="Unassembled WGS sequence"/>
</dbReference>
<evidence type="ECO:0000313" key="1">
    <source>
        <dbReference type="EMBL" id="RDB14517.1"/>
    </source>
</evidence>
<sequence>MQTLEMHKESARRAITQSQDNQVHFYDNGQKAMPIFKKGDKVLINPHFLEWKESKEGGAKLVQRRSMTMFSAYAWTIDTPVYPFSTLITFGNISPVLNDGMIMCNFPIQDLTRQKNQNTM</sequence>
<accession>A0A369J1J3</accession>
<evidence type="ECO:0000313" key="2">
    <source>
        <dbReference type="Proteomes" id="UP000076154"/>
    </source>
</evidence>
<gene>
    <name evidence="1" type="ORF">Hypma_016605</name>
</gene>
<protein>
    <submittedName>
        <fullName evidence="1">Uncharacterized protein</fullName>
    </submittedName>
</protein>
<dbReference type="EMBL" id="LUEZ02000100">
    <property type="protein sequence ID" value="RDB14517.1"/>
    <property type="molecule type" value="Genomic_DNA"/>
</dbReference>
<proteinExistence type="predicted"/>
<keyword evidence="2" id="KW-1185">Reference proteome</keyword>
<comment type="caution">
    <text evidence="1">The sequence shown here is derived from an EMBL/GenBank/DDBJ whole genome shotgun (WGS) entry which is preliminary data.</text>
</comment>